<sequence length="91" mass="9718">MNGNKTHSVHFDPSVRSDPDSGRSTASASAPIPVLPNSNPTPPKRNSLVRKIMQQTIGENYEDTSLPAVQRKKAHVDMASQSAFAAFSLGA</sequence>
<dbReference type="EMBL" id="JASMQC010000007">
    <property type="protein sequence ID" value="KAK1943345.1"/>
    <property type="molecule type" value="Genomic_DNA"/>
</dbReference>
<dbReference type="Proteomes" id="UP001259832">
    <property type="component" value="Unassembled WGS sequence"/>
</dbReference>
<gene>
    <name evidence="2" type="ORF">P3T76_004741</name>
</gene>
<organism evidence="2 3">
    <name type="scientific">Phytophthora citrophthora</name>
    <dbReference type="NCBI Taxonomy" id="4793"/>
    <lineage>
        <taxon>Eukaryota</taxon>
        <taxon>Sar</taxon>
        <taxon>Stramenopiles</taxon>
        <taxon>Oomycota</taxon>
        <taxon>Peronosporomycetes</taxon>
        <taxon>Peronosporales</taxon>
        <taxon>Peronosporaceae</taxon>
        <taxon>Phytophthora</taxon>
    </lineage>
</organism>
<comment type="caution">
    <text evidence="2">The sequence shown here is derived from an EMBL/GenBank/DDBJ whole genome shotgun (WGS) entry which is preliminary data.</text>
</comment>
<evidence type="ECO:0000313" key="3">
    <source>
        <dbReference type="Proteomes" id="UP001259832"/>
    </source>
</evidence>
<feature type="compositionally biased region" description="Basic and acidic residues" evidence="1">
    <location>
        <begin position="9"/>
        <end position="21"/>
    </location>
</feature>
<feature type="region of interest" description="Disordered" evidence="1">
    <location>
        <begin position="1"/>
        <end position="46"/>
    </location>
</feature>
<reference evidence="2" key="1">
    <citation type="submission" date="2023-08" db="EMBL/GenBank/DDBJ databases">
        <title>Reference Genome Resource for the Citrus Pathogen Phytophthora citrophthora.</title>
        <authorList>
            <person name="Moller H."/>
            <person name="Coetzee B."/>
            <person name="Rose L.J."/>
            <person name="Van Niekerk J.M."/>
        </authorList>
    </citation>
    <scope>NUCLEOTIDE SEQUENCE</scope>
    <source>
        <strain evidence="2">STE-U-9442</strain>
    </source>
</reference>
<accession>A0AAD9GRF7</accession>
<protein>
    <submittedName>
        <fullName evidence="2">Uncharacterized protein</fullName>
    </submittedName>
</protein>
<name>A0AAD9GRF7_9STRA</name>
<keyword evidence="3" id="KW-1185">Reference proteome</keyword>
<evidence type="ECO:0000313" key="2">
    <source>
        <dbReference type="EMBL" id="KAK1943345.1"/>
    </source>
</evidence>
<dbReference type="AlphaFoldDB" id="A0AAD9GRF7"/>
<evidence type="ECO:0000256" key="1">
    <source>
        <dbReference type="SAM" id="MobiDB-lite"/>
    </source>
</evidence>
<proteinExistence type="predicted"/>